<proteinExistence type="predicted"/>
<feature type="transmembrane region" description="Helical" evidence="6">
    <location>
        <begin position="159"/>
        <end position="179"/>
    </location>
</feature>
<keyword evidence="9" id="KW-1185">Reference proteome</keyword>
<evidence type="ECO:0000259" key="7">
    <source>
        <dbReference type="Pfam" id="PF00892"/>
    </source>
</evidence>
<dbReference type="InterPro" id="IPR037185">
    <property type="entry name" value="EmrE-like"/>
</dbReference>
<dbReference type="InterPro" id="IPR000620">
    <property type="entry name" value="EamA_dom"/>
</dbReference>
<feature type="transmembrane region" description="Helical" evidence="6">
    <location>
        <begin position="12"/>
        <end position="33"/>
    </location>
</feature>
<evidence type="ECO:0000256" key="4">
    <source>
        <dbReference type="ARBA" id="ARBA00022989"/>
    </source>
</evidence>
<feature type="domain" description="EamA" evidence="7">
    <location>
        <begin position="12"/>
        <end position="146"/>
    </location>
</feature>
<evidence type="ECO:0000256" key="3">
    <source>
        <dbReference type="ARBA" id="ARBA00022692"/>
    </source>
</evidence>
<dbReference type="PANTHER" id="PTHR42920">
    <property type="entry name" value="OS03G0707200 PROTEIN-RELATED"/>
    <property type="match status" value="1"/>
</dbReference>
<dbReference type="eggNOG" id="COG0697">
    <property type="taxonomic scope" value="Bacteria"/>
</dbReference>
<reference evidence="8 9" key="1">
    <citation type="submission" date="2009-06" db="EMBL/GenBank/DDBJ databases">
        <title>Complete sequence of Desulfovibrio salexigens DSM 2638.</title>
        <authorList>
            <consortium name="US DOE Joint Genome Institute"/>
            <person name="Lucas S."/>
            <person name="Copeland A."/>
            <person name="Lapidus A."/>
            <person name="Glavina del Rio T."/>
            <person name="Tice H."/>
            <person name="Bruce D."/>
            <person name="Goodwin L."/>
            <person name="Pitluck S."/>
            <person name="Munk A.C."/>
            <person name="Brettin T."/>
            <person name="Detter J.C."/>
            <person name="Han C."/>
            <person name="Tapia R."/>
            <person name="Larimer F."/>
            <person name="Land M."/>
            <person name="Hauser L."/>
            <person name="Kyrpides N."/>
            <person name="Anderson I."/>
            <person name="Wall J.D."/>
            <person name="Arkin A.P."/>
            <person name="Dehal P."/>
            <person name="Chivian D."/>
            <person name="Giles B."/>
            <person name="Hazen T.C."/>
        </authorList>
    </citation>
    <scope>NUCLEOTIDE SEQUENCE [LARGE SCALE GENOMIC DNA]</scope>
    <source>
        <strain evidence="9">ATCC 14822 / DSM 2638 / NCIMB 8403 / VKM B-1763</strain>
    </source>
</reference>
<dbReference type="OrthoDB" id="4167046at2"/>
<feature type="transmembrane region" description="Helical" evidence="6">
    <location>
        <begin position="101"/>
        <end position="123"/>
    </location>
</feature>
<dbReference type="HOGENOM" id="CLU_033863_4_4_7"/>
<feature type="transmembrane region" description="Helical" evidence="6">
    <location>
        <begin position="130"/>
        <end position="147"/>
    </location>
</feature>
<dbReference type="KEGG" id="dsa:Desal_3539"/>
<evidence type="ECO:0000313" key="9">
    <source>
        <dbReference type="Proteomes" id="UP000002601"/>
    </source>
</evidence>
<evidence type="ECO:0000256" key="1">
    <source>
        <dbReference type="ARBA" id="ARBA00004651"/>
    </source>
</evidence>
<dbReference type="EMBL" id="CP001649">
    <property type="protein sequence ID" value="ACS81585.1"/>
    <property type="molecule type" value="Genomic_DNA"/>
</dbReference>
<feature type="domain" description="EamA" evidence="7">
    <location>
        <begin position="161"/>
        <end position="298"/>
    </location>
</feature>
<feature type="transmembrane region" description="Helical" evidence="6">
    <location>
        <begin position="45"/>
        <end position="64"/>
    </location>
</feature>
<feature type="transmembrane region" description="Helical" evidence="6">
    <location>
        <begin position="76"/>
        <end position="95"/>
    </location>
</feature>
<keyword evidence="5 6" id="KW-0472">Membrane</keyword>
<feature type="transmembrane region" description="Helical" evidence="6">
    <location>
        <begin position="256"/>
        <end position="275"/>
    </location>
</feature>
<evidence type="ECO:0000256" key="2">
    <source>
        <dbReference type="ARBA" id="ARBA00022475"/>
    </source>
</evidence>
<evidence type="ECO:0000313" key="8">
    <source>
        <dbReference type="EMBL" id="ACS81585.1"/>
    </source>
</evidence>
<feature type="transmembrane region" description="Helical" evidence="6">
    <location>
        <begin position="191"/>
        <end position="209"/>
    </location>
</feature>
<keyword evidence="4 6" id="KW-1133">Transmembrane helix</keyword>
<feature type="transmembrane region" description="Helical" evidence="6">
    <location>
        <begin position="221"/>
        <end position="244"/>
    </location>
</feature>
<dbReference type="Proteomes" id="UP000002601">
    <property type="component" value="Chromosome"/>
</dbReference>
<organism evidence="8 9">
    <name type="scientific">Maridesulfovibrio salexigens (strain ATCC 14822 / DSM 2638 / NCIMB 8403 / VKM B-1763)</name>
    <name type="common">Desulfovibrio salexigens</name>
    <dbReference type="NCBI Taxonomy" id="526222"/>
    <lineage>
        <taxon>Bacteria</taxon>
        <taxon>Pseudomonadati</taxon>
        <taxon>Thermodesulfobacteriota</taxon>
        <taxon>Desulfovibrionia</taxon>
        <taxon>Desulfovibrionales</taxon>
        <taxon>Desulfovibrionaceae</taxon>
        <taxon>Maridesulfovibrio</taxon>
    </lineage>
</organism>
<accession>C6BTA4</accession>
<keyword evidence="3 6" id="KW-0812">Transmembrane</keyword>
<dbReference type="PANTHER" id="PTHR42920:SF11">
    <property type="entry name" value="INNER MEMBRANE PROTEIN YTFF"/>
    <property type="match status" value="1"/>
</dbReference>
<name>C6BTA4_MARSD</name>
<dbReference type="SUPFAM" id="SSF103481">
    <property type="entry name" value="Multidrug resistance efflux transporter EmrE"/>
    <property type="match status" value="2"/>
</dbReference>
<dbReference type="STRING" id="526222.Desal_3539"/>
<dbReference type="RefSeq" id="WP_015853401.1">
    <property type="nucleotide sequence ID" value="NC_012881.1"/>
</dbReference>
<dbReference type="InterPro" id="IPR051258">
    <property type="entry name" value="Diverse_Substrate_Transporter"/>
</dbReference>
<dbReference type="Pfam" id="PF00892">
    <property type="entry name" value="EamA"/>
    <property type="match status" value="2"/>
</dbReference>
<gene>
    <name evidence="8" type="ordered locus">Desal_3539</name>
</gene>
<comment type="subcellular location">
    <subcellularLocation>
        <location evidence="1">Cell membrane</location>
        <topology evidence="1">Multi-pass membrane protein</topology>
    </subcellularLocation>
</comment>
<evidence type="ECO:0000256" key="5">
    <source>
        <dbReference type="ARBA" id="ARBA00023136"/>
    </source>
</evidence>
<dbReference type="GO" id="GO:0005886">
    <property type="term" value="C:plasma membrane"/>
    <property type="evidence" value="ECO:0007669"/>
    <property type="project" value="UniProtKB-SubCell"/>
</dbReference>
<protein>
    <recommendedName>
        <fullName evidence="7">EamA domain-containing protein</fullName>
    </recommendedName>
</protein>
<sequence>MKWSEFKKTEKAGYIFIVLGILNWSGNFVAARGLAGTIDPATLNLLRWVLATLIFLPFGIKAFMKERHLVARYWKELSVIALCGISLYDTLVFIAGATSEALNMSLISTMSPLLTALIAQFFLKEKLKPSMYAGIAVSTFGVALLVTDGSLEALLHMRLAKGDLLILCTAMMSAIYNTVVNKVAGKISQTTLLMSCCLFGTLYIIPLYFWETGGQIVMPEFTYNLVVSLIYLSVFASILCYLFWNMAVEAIGASKAALFYYTLPPASAVVAWFVIHEPVNMNQVFSGMIILAGIIFALYGGSLNFMRRKAHNYG</sequence>
<keyword evidence="2" id="KW-1003">Cell membrane</keyword>
<feature type="transmembrane region" description="Helical" evidence="6">
    <location>
        <begin position="281"/>
        <end position="299"/>
    </location>
</feature>
<evidence type="ECO:0000256" key="6">
    <source>
        <dbReference type="SAM" id="Phobius"/>
    </source>
</evidence>
<dbReference type="AlphaFoldDB" id="C6BTA4"/>
<dbReference type="Gene3D" id="1.10.3730.20">
    <property type="match status" value="1"/>
</dbReference>